<proteinExistence type="predicted"/>
<evidence type="ECO:0000313" key="2">
    <source>
        <dbReference type="Proteomes" id="UP000604046"/>
    </source>
</evidence>
<name>A0A812NYE0_9DINO</name>
<dbReference type="AlphaFoldDB" id="A0A812NYE0"/>
<dbReference type="Proteomes" id="UP000604046">
    <property type="component" value="Unassembled WGS sequence"/>
</dbReference>
<comment type="caution">
    <text evidence="1">The sequence shown here is derived from an EMBL/GenBank/DDBJ whole genome shotgun (WGS) entry which is preliminary data.</text>
</comment>
<dbReference type="EMBL" id="CAJNDS010002109">
    <property type="protein sequence ID" value="CAE7332241.1"/>
    <property type="molecule type" value="Genomic_DNA"/>
</dbReference>
<keyword evidence="2" id="KW-1185">Reference proteome</keyword>
<sequence length="331" mass="36446">MTDAPRGVEVDLLVEGVPLPKHRDTSGENRTYVIASPDREYTIQVRSSEIDCLATACVEGHRVLCRSESFLPVWKGKSRSFCGFETERALRPVEHGTDLEQSTTHRPFVFTVPEGREDVEATAMRCVEVQLFAVEKDLVPWRGARAGCVHSRVEEPQRPILASHERKNYYVCGEEPIATRPGDPVTSTRRLGSGYRWVGDRKMRERVKQGPPLGRIVIHYVGRDQANRLRALPSQPRALAAPPWAGAFGAAPAADPSRPRVVVDAPNVARYFAAATSAGRQRPADVDALVLEGEAPDALLVLVFSSPVSWEELFPYAPPLLVGGARRAQLG</sequence>
<gene>
    <name evidence="1" type="ORF">SNAT2548_LOCUS17379</name>
</gene>
<organism evidence="1 2">
    <name type="scientific">Symbiodinium natans</name>
    <dbReference type="NCBI Taxonomy" id="878477"/>
    <lineage>
        <taxon>Eukaryota</taxon>
        <taxon>Sar</taxon>
        <taxon>Alveolata</taxon>
        <taxon>Dinophyceae</taxon>
        <taxon>Suessiales</taxon>
        <taxon>Symbiodiniaceae</taxon>
        <taxon>Symbiodinium</taxon>
    </lineage>
</organism>
<protein>
    <submittedName>
        <fullName evidence="1">Uncharacterized protein</fullName>
    </submittedName>
</protein>
<dbReference type="OrthoDB" id="446082at2759"/>
<evidence type="ECO:0000313" key="1">
    <source>
        <dbReference type="EMBL" id="CAE7332241.1"/>
    </source>
</evidence>
<accession>A0A812NYE0</accession>
<reference evidence="1" key="1">
    <citation type="submission" date="2021-02" db="EMBL/GenBank/DDBJ databases">
        <authorList>
            <person name="Dougan E. K."/>
            <person name="Rhodes N."/>
            <person name="Thang M."/>
            <person name="Chan C."/>
        </authorList>
    </citation>
    <scope>NUCLEOTIDE SEQUENCE</scope>
</reference>